<dbReference type="EMBL" id="NCVQ01000006">
    <property type="protein sequence ID" value="PWZ22664.1"/>
    <property type="molecule type" value="Genomic_DNA"/>
</dbReference>
<sequence>MWRGCFEPAN</sequence>
<protein>
    <submittedName>
        <fullName evidence="1">Uncharacterized protein</fullName>
    </submittedName>
</protein>
<proteinExistence type="predicted"/>
<organism evidence="1">
    <name type="scientific">Zea mays</name>
    <name type="common">Maize</name>
    <dbReference type="NCBI Taxonomy" id="4577"/>
    <lineage>
        <taxon>Eukaryota</taxon>
        <taxon>Viridiplantae</taxon>
        <taxon>Streptophyta</taxon>
        <taxon>Embryophyta</taxon>
        <taxon>Tracheophyta</taxon>
        <taxon>Spermatophyta</taxon>
        <taxon>Magnoliopsida</taxon>
        <taxon>Liliopsida</taxon>
        <taxon>Poales</taxon>
        <taxon>Poaceae</taxon>
        <taxon>PACMAD clade</taxon>
        <taxon>Panicoideae</taxon>
        <taxon>Andropogonodae</taxon>
        <taxon>Andropogoneae</taxon>
        <taxon>Tripsacinae</taxon>
        <taxon>Zea</taxon>
    </lineage>
</organism>
<comment type="caution">
    <text evidence="1">The sequence shown here is derived from an EMBL/GenBank/DDBJ whole genome shotgun (WGS) entry which is preliminary data.</text>
</comment>
<name>A0A3L6ENI4_MAIZE</name>
<reference evidence="1" key="1">
    <citation type="journal article" date="2018" name="Nat. Genet.">
        <title>Extensive intraspecific gene order and gene structural variations between Mo17 and other maize genomes.</title>
        <authorList>
            <person name="Sun S."/>
            <person name="Zhou Y."/>
            <person name="Chen J."/>
            <person name="Shi J."/>
            <person name="Zhao H."/>
            <person name="Zhao H."/>
            <person name="Song W."/>
            <person name="Zhang M."/>
            <person name="Cui Y."/>
            <person name="Dong X."/>
            <person name="Liu H."/>
            <person name="Ma X."/>
            <person name="Jiao Y."/>
            <person name="Wang B."/>
            <person name="Wei X."/>
            <person name="Stein J.C."/>
            <person name="Glaubitz J.C."/>
            <person name="Lu F."/>
            <person name="Yu G."/>
            <person name="Liang C."/>
            <person name="Fengler K."/>
            <person name="Li B."/>
            <person name="Rafalski A."/>
            <person name="Schnable P.S."/>
            <person name="Ware D.H."/>
            <person name="Buckler E.S."/>
            <person name="Lai J."/>
        </authorList>
    </citation>
    <scope>NUCLEOTIDE SEQUENCE [LARGE SCALE GENOMIC DNA]</scope>
    <source>
        <tissue evidence="1">Seedling</tissue>
    </source>
</reference>
<dbReference type="Proteomes" id="UP000251960">
    <property type="component" value="Chromosome 5"/>
</dbReference>
<gene>
    <name evidence="1" type="ORF">Zm00014a_009865</name>
</gene>
<evidence type="ECO:0000313" key="1">
    <source>
        <dbReference type="EMBL" id="PWZ22664.1"/>
    </source>
</evidence>
<accession>A0A3L6ENI4</accession>